<gene>
    <name evidence="15" type="ordered locus">Nitsa_1261</name>
</gene>
<evidence type="ECO:0000256" key="3">
    <source>
        <dbReference type="ARBA" id="ARBA00009184"/>
    </source>
</evidence>
<dbReference type="Gene3D" id="3.40.50.1000">
    <property type="entry name" value="HAD superfamily/HAD-like"/>
    <property type="match status" value="1"/>
</dbReference>
<evidence type="ECO:0000256" key="4">
    <source>
        <dbReference type="ARBA" id="ARBA00012640"/>
    </source>
</evidence>
<keyword evidence="9" id="KW-0460">Magnesium</keyword>
<dbReference type="GO" id="GO:0036424">
    <property type="term" value="F:L-phosphoserine phosphatase activity"/>
    <property type="evidence" value="ECO:0007669"/>
    <property type="project" value="InterPro"/>
</dbReference>
<protein>
    <recommendedName>
        <fullName evidence="5">Phosphoserine phosphatase</fullName>
        <ecNumber evidence="4">3.1.3.3</ecNumber>
    </recommendedName>
    <alternativeName>
        <fullName evidence="11">O-phosphoserine phosphohydrolase</fullName>
    </alternativeName>
</protein>
<dbReference type="Proteomes" id="UP000008633">
    <property type="component" value="Chromosome"/>
</dbReference>
<dbReference type="SFLD" id="SFLDS00003">
    <property type="entry name" value="Haloacid_Dehalogenase"/>
    <property type="match status" value="1"/>
</dbReference>
<dbReference type="GO" id="GO:0006564">
    <property type="term" value="P:L-serine biosynthetic process"/>
    <property type="evidence" value="ECO:0007669"/>
    <property type="project" value="UniProtKB-KW"/>
</dbReference>
<dbReference type="EMBL" id="CP002452">
    <property type="protein sequence ID" value="ADV46514.1"/>
    <property type="molecule type" value="Genomic_DNA"/>
</dbReference>
<evidence type="ECO:0000256" key="5">
    <source>
        <dbReference type="ARBA" id="ARBA00015196"/>
    </source>
</evidence>
<reference evidence="16" key="2">
    <citation type="submission" date="2011-01" db="EMBL/GenBank/DDBJ databases">
        <title>The complete genome of Nitratifractor salsuginis DSM 16511.</title>
        <authorList>
            <consortium name="US DOE Joint Genome Institute (JGI-PGF)"/>
            <person name="Lucas S."/>
            <person name="Copeland A."/>
            <person name="Lapidus A."/>
            <person name="Bruce D."/>
            <person name="Goodwin L."/>
            <person name="Pitluck S."/>
            <person name="Kyrpides N."/>
            <person name="Mavromatis K."/>
            <person name="Ivanova N."/>
            <person name="Mikhailova N."/>
            <person name="Zeytun A."/>
            <person name="Detter J.C."/>
            <person name="Tapia R."/>
            <person name="Han C."/>
            <person name="Land M."/>
            <person name="Hauser L."/>
            <person name="Markowitz V."/>
            <person name="Cheng J.-F."/>
            <person name="Hugenholtz P."/>
            <person name="Woyke T."/>
            <person name="Wu D."/>
            <person name="Tindall B."/>
            <person name="Schuetze A."/>
            <person name="Brambilla E."/>
            <person name="Klenk H.-P."/>
            <person name="Eisen J.A."/>
        </authorList>
    </citation>
    <scope>NUCLEOTIDE SEQUENCE [LARGE SCALE GENOMIC DNA]</scope>
    <source>
        <strain evidence="16">DSM 16511 / JCM 12458 / E9I37-1</strain>
    </source>
</reference>
<dbReference type="EC" id="3.1.3.3" evidence="4"/>
<accession>E6WYS8</accession>
<evidence type="ECO:0000256" key="12">
    <source>
        <dbReference type="ARBA" id="ARBA00048138"/>
    </source>
</evidence>
<dbReference type="InterPro" id="IPR050582">
    <property type="entry name" value="HAD-like_SerB"/>
</dbReference>
<dbReference type="SFLD" id="SFLDG01129">
    <property type="entry name" value="C1.5:_HAD__Beta-PGM__Phosphata"/>
    <property type="match status" value="1"/>
</dbReference>
<dbReference type="STRING" id="749222.Nitsa_1261"/>
<evidence type="ECO:0000256" key="1">
    <source>
        <dbReference type="ARBA" id="ARBA00001946"/>
    </source>
</evidence>
<dbReference type="Pfam" id="PF00702">
    <property type="entry name" value="Hydrolase"/>
    <property type="match status" value="1"/>
</dbReference>
<keyword evidence="16" id="KW-1185">Reference proteome</keyword>
<dbReference type="GO" id="GO:0005737">
    <property type="term" value="C:cytoplasm"/>
    <property type="evidence" value="ECO:0007669"/>
    <property type="project" value="TreeGrafter"/>
</dbReference>
<evidence type="ECO:0000256" key="13">
    <source>
        <dbReference type="ARBA" id="ARBA00048523"/>
    </source>
</evidence>
<evidence type="ECO:0000313" key="16">
    <source>
        <dbReference type="Proteomes" id="UP000008633"/>
    </source>
</evidence>
<dbReference type="InterPro" id="IPR004469">
    <property type="entry name" value="PSP"/>
</dbReference>
<dbReference type="NCBIfam" id="TIGR00338">
    <property type="entry name" value="serB"/>
    <property type="match status" value="1"/>
</dbReference>
<evidence type="ECO:0000256" key="11">
    <source>
        <dbReference type="ARBA" id="ARBA00031693"/>
    </source>
</evidence>
<reference evidence="15 16" key="1">
    <citation type="journal article" date="2011" name="Stand. Genomic Sci.">
        <title>Complete genome sequence of Nitratifractor salsuginis type strain (E9I37-1).</title>
        <authorList>
            <person name="Anderson I."/>
            <person name="Sikorski J."/>
            <person name="Zeytun A."/>
            <person name="Nolan M."/>
            <person name="Lapidus A."/>
            <person name="Lucas S."/>
            <person name="Hammon N."/>
            <person name="Deshpande S."/>
            <person name="Cheng J.F."/>
            <person name="Tapia R."/>
            <person name="Han C."/>
            <person name="Goodwin L."/>
            <person name="Pitluck S."/>
            <person name="Liolios K."/>
            <person name="Pagani I."/>
            <person name="Ivanova N."/>
            <person name="Huntemann M."/>
            <person name="Mavromatis K."/>
            <person name="Ovchinikova G."/>
            <person name="Pati A."/>
            <person name="Chen A."/>
            <person name="Palaniappan K."/>
            <person name="Land M."/>
            <person name="Hauser L."/>
            <person name="Brambilla E.M."/>
            <person name="Ngatchou-Djao O.D."/>
            <person name="Rohde M."/>
            <person name="Tindall B.J."/>
            <person name="Goker M."/>
            <person name="Detter J.C."/>
            <person name="Woyke T."/>
            <person name="Bristow J."/>
            <person name="Eisen J.A."/>
            <person name="Markowitz V."/>
            <person name="Hugenholtz P."/>
            <person name="Klenk H.P."/>
            <person name="Kyrpides N.C."/>
        </authorList>
    </citation>
    <scope>NUCLEOTIDE SEQUENCE [LARGE SCALE GENOMIC DNA]</scope>
    <source>
        <strain evidence="16">DSM 16511 / JCM 12458 / E9I37-1</strain>
    </source>
</reference>
<evidence type="ECO:0000256" key="2">
    <source>
        <dbReference type="ARBA" id="ARBA00005135"/>
    </source>
</evidence>
<dbReference type="NCBIfam" id="TIGR01488">
    <property type="entry name" value="HAD-SF-IB"/>
    <property type="match status" value="1"/>
</dbReference>
<comment type="catalytic activity">
    <reaction evidence="13">
        <text>O-phospho-D-serine + H2O = D-serine + phosphate</text>
        <dbReference type="Rhea" id="RHEA:24873"/>
        <dbReference type="ChEBI" id="CHEBI:15377"/>
        <dbReference type="ChEBI" id="CHEBI:35247"/>
        <dbReference type="ChEBI" id="CHEBI:43474"/>
        <dbReference type="ChEBI" id="CHEBI:58680"/>
        <dbReference type="EC" id="3.1.3.3"/>
    </reaction>
</comment>
<comment type="catalytic activity">
    <reaction evidence="12">
        <text>O-phospho-L-serine + H2O = L-serine + phosphate</text>
        <dbReference type="Rhea" id="RHEA:21208"/>
        <dbReference type="ChEBI" id="CHEBI:15377"/>
        <dbReference type="ChEBI" id="CHEBI:33384"/>
        <dbReference type="ChEBI" id="CHEBI:43474"/>
        <dbReference type="ChEBI" id="CHEBI:57524"/>
        <dbReference type="EC" id="3.1.3.3"/>
    </reaction>
</comment>
<dbReference type="SFLD" id="SFLDG01136">
    <property type="entry name" value="C1.6:_Phosphoserine_Phosphatas"/>
    <property type="match status" value="1"/>
</dbReference>
<dbReference type="SFLD" id="SFLDG01137">
    <property type="entry name" value="C1.6.1:_Phosphoserine_Phosphat"/>
    <property type="match status" value="1"/>
</dbReference>
<dbReference type="eggNOG" id="COG0560">
    <property type="taxonomic scope" value="Bacteria"/>
</dbReference>
<comment type="similarity">
    <text evidence="3">Belongs to the HAD-like hydrolase superfamily. SerB family.</text>
</comment>
<name>E6WYS8_NITSE</name>
<keyword evidence="8 15" id="KW-0378">Hydrolase</keyword>
<dbReference type="PANTHER" id="PTHR43344">
    <property type="entry name" value="PHOSPHOSERINE PHOSPHATASE"/>
    <property type="match status" value="1"/>
</dbReference>
<evidence type="ECO:0000256" key="10">
    <source>
        <dbReference type="ARBA" id="ARBA00023299"/>
    </source>
</evidence>
<comment type="pathway">
    <text evidence="2">Amino-acid biosynthesis; L-serine biosynthesis; L-serine from 3-phospho-D-glycerate: step 3/3.</text>
</comment>
<evidence type="ECO:0000256" key="6">
    <source>
        <dbReference type="ARBA" id="ARBA00022605"/>
    </source>
</evidence>
<evidence type="ECO:0000256" key="14">
    <source>
        <dbReference type="PIRSR" id="PIRSR604469-1"/>
    </source>
</evidence>
<dbReference type="GO" id="GO:0000287">
    <property type="term" value="F:magnesium ion binding"/>
    <property type="evidence" value="ECO:0007669"/>
    <property type="project" value="TreeGrafter"/>
</dbReference>
<keyword evidence="6" id="KW-0028">Amino-acid biosynthesis</keyword>
<dbReference type="UniPathway" id="UPA00135">
    <property type="reaction ID" value="UER00198"/>
</dbReference>
<keyword evidence="7" id="KW-0479">Metal-binding</keyword>
<feature type="active site" description="Nucleophile" evidence="14">
    <location>
        <position position="8"/>
    </location>
</feature>
<evidence type="ECO:0000256" key="7">
    <source>
        <dbReference type="ARBA" id="ARBA00022723"/>
    </source>
</evidence>
<comment type="cofactor">
    <cofactor evidence="1">
        <name>Mg(2+)</name>
        <dbReference type="ChEBI" id="CHEBI:18420"/>
    </cofactor>
</comment>
<keyword evidence="10" id="KW-0718">Serine biosynthesis</keyword>
<dbReference type="SFLD" id="SFLDF00029">
    <property type="entry name" value="phosphoserine_phosphatase"/>
    <property type="match status" value="1"/>
</dbReference>
<feature type="active site" description="Proton donor" evidence="14">
    <location>
        <position position="10"/>
    </location>
</feature>
<dbReference type="AlphaFoldDB" id="E6WYS8"/>
<evidence type="ECO:0000256" key="8">
    <source>
        <dbReference type="ARBA" id="ARBA00022801"/>
    </source>
</evidence>
<dbReference type="KEGG" id="nsa:Nitsa_1261"/>
<dbReference type="PANTHER" id="PTHR43344:SF2">
    <property type="entry name" value="PHOSPHOSERINE PHOSPHATASE"/>
    <property type="match status" value="1"/>
</dbReference>
<dbReference type="OrthoDB" id="9792539at2"/>
<organism evidence="15 16">
    <name type="scientific">Nitratifractor salsuginis (strain DSM 16511 / JCM 12458 / E9I37-1)</name>
    <dbReference type="NCBI Taxonomy" id="749222"/>
    <lineage>
        <taxon>Bacteria</taxon>
        <taxon>Pseudomonadati</taxon>
        <taxon>Campylobacterota</taxon>
        <taxon>Epsilonproteobacteria</taxon>
        <taxon>Campylobacterales</taxon>
        <taxon>Sulfurovaceae</taxon>
        <taxon>Nitratifractor</taxon>
    </lineage>
</organism>
<dbReference type="HOGENOM" id="CLU_036368_4_3_7"/>
<evidence type="ECO:0000256" key="9">
    <source>
        <dbReference type="ARBA" id="ARBA00022842"/>
    </source>
</evidence>
<dbReference type="InterPro" id="IPR023214">
    <property type="entry name" value="HAD_sf"/>
</dbReference>
<evidence type="ECO:0000313" key="15">
    <source>
        <dbReference type="EMBL" id="ADV46514.1"/>
    </source>
</evidence>
<sequence>MKRLAVFDFDSTLMDGETIDFLAAELGLEKEVAAITEQAMAGKLDFFKSLQARVALLEGLPAVRVKEICEGLPLMPGAKEAVSGLKKRGYKVVCFSGGFRQATHHAAEVLGLDADFANYLHDDEGILTGKVGGEMMFGDSKGRMIVRLQNLLEVPVEETVVVGDGANDLSMFAHAATRIAFCAKPILKEAATHTIEEKDLSRVLEIVDSLQGNSPS</sequence>
<proteinExistence type="inferred from homology"/>
<dbReference type="SUPFAM" id="SSF56784">
    <property type="entry name" value="HAD-like"/>
    <property type="match status" value="1"/>
</dbReference>
<dbReference type="InterPro" id="IPR036412">
    <property type="entry name" value="HAD-like_sf"/>
</dbReference>